<dbReference type="InterPro" id="IPR045036">
    <property type="entry name" value="Spartin-like"/>
</dbReference>
<dbReference type="HOGENOM" id="CLU_019310_1_0_1"/>
<dbReference type="EnsemblMetazoa" id="SMAR007042-RA">
    <property type="protein sequence ID" value="SMAR007042-PA"/>
    <property type="gene ID" value="SMAR007042"/>
</dbReference>
<dbReference type="InterPro" id="IPR036181">
    <property type="entry name" value="MIT_dom_sf"/>
</dbReference>
<reference evidence="4" key="1">
    <citation type="submission" date="2011-05" db="EMBL/GenBank/DDBJ databases">
        <authorList>
            <person name="Richards S.R."/>
            <person name="Qu J."/>
            <person name="Jiang H."/>
            <person name="Jhangiani S.N."/>
            <person name="Agravi P."/>
            <person name="Goodspeed R."/>
            <person name="Gross S."/>
            <person name="Mandapat C."/>
            <person name="Jackson L."/>
            <person name="Mathew T."/>
            <person name="Pu L."/>
            <person name="Thornton R."/>
            <person name="Saada N."/>
            <person name="Wilczek-Boney K.B."/>
            <person name="Lee S."/>
            <person name="Kovar C."/>
            <person name="Wu Y."/>
            <person name="Scherer S.E."/>
            <person name="Worley K.C."/>
            <person name="Muzny D.M."/>
            <person name="Gibbs R."/>
        </authorList>
    </citation>
    <scope>NUCLEOTIDE SEQUENCE</scope>
    <source>
        <strain evidence="4">Brora</strain>
    </source>
</reference>
<dbReference type="Gene3D" id="1.20.58.80">
    <property type="entry name" value="Phosphotransferase system, lactose/cellobiose-type IIA subunit"/>
    <property type="match status" value="1"/>
</dbReference>
<evidence type="ECO:0000313" key="3">
    <source>
        <dbReference type="EnsemblMetazoa" id="SMAR007042-PA"/>
    </source>
</evidence>
<sequence>MAESKEHLPNSRADDELESFRQFHDEAYLYATSAINMEEESETNGALVLYERALRLIDQALSFAIRNGETWEKVKEAQDKMRQTRTQILERLILLRTIQTSSSDLPPSYDEATSPLWSHSHPRVETGQSQSLREKVSEMSTYLSNISNIELPSTNDIPADAEAIFILEQVQLFFVSSEGYVSAPSYPTSLTVFTLVEGTKSSSNDPSGWLQVGTWIYPLIPGHSPVLQTSYGAYMFPDTRSQQPGAAVGLLIPDSVENDVRLVFENILCELTAVRREGTILSSEDVLAVEKRLSEKISGGIMKGAELLAKGVNYSASLTSKLVHNGAANLRERINPNNRPADVDPRVQKGLQYARDFTGTAVSVSSFVGVAGATMALGRYVAPHIRRQGSYLLSRALREDPSVVSSKVDDVLEVAAGSLRGFFCVKRGFVTVYISLESAARLLAFSLANETVRTVNYRYGCAVGDVTDNAVRTMGNIAMTAYNLNTVGVKSIAKRTAKSTGKALVEEFEEKKSIDDDKSRKK</sequence>
<dbReference type="GO" id="GO:0051301">
    <property type="term" value="P:cell division"/>
    <property type="evidence" value="ECO:0007669"/>
    <property type="project" value="TreeGrafter"/>
</dbReference>
<evidence type="ECO:0000313" key="4">
    <source>
        <dbReference type="Proteomes" id="UP000014500"/>
    </source>
</evidence>
<dbReference type="GO" id="GO:0030514">
    <property type="term" value="P:negative regulation of BMP signaling pathway"/>
    <property type="evidence" value="ECO:0007669"/>
    <property type="project" value="TreeGrafter"/>
</dbReference>
<evidence type="ECO:0000256" key="1">
    <source>
        <dbReference type="SAM" id="MobiDB-lite"/>
    </source>
</evidence>
<dbReference type="PhylomeDB" id="T1J0J2"/>
<name>T1J0J2_STRMM</name>
<dbReference type="InterPro" id="IPR007330">
    <property type="entry name" value="MIT_dom"/>
</dbReference>
<reference evidence="3" key="2">
    <citation type="submission" date="2015-02" db="UniProtKB">
        <authorList>
            <consortium name="EnsemblMetazoa"/>
        </authorList>
    </citation>
    <scope>IDENTIFICATION</scope>
</reference>
<dbReference type="STRING" id="126957.T1J0J2"/>
<dbReference type="eggNOG" id="KOG2709">
    <property type="taxonomic scope" value="Eukaryota"/>
</dbReference>
<dbReference type="SMART" id="SM00745">
    <property type="entry name" value="MIT"/>
    <property type="match status" value="1"/>
</dbReference>
<dbReference type="Proteomes" id="UP000014500">
    <property type="component" value="Unassembled WGS sequence"/>
</dbReference>
<dbReference type="PANTHER" id="PTHR21068">
    <property type="entry name" value="SPARTIN"/>
    <property type="match status" value="1"/>
</dbReference>
<dbReference type="Pfam" id="PF06911">
    <property type="entry name" value="Senescence"/>
    <property type="match status" value="1"/>
</dbReference>
<dbReference type="SUPFAM" id="SSF116846">
    <property type="entry name" value="MIT domain"/>
    <property type="match status" value="1"/>
</dbReference>
<organism evidence="3 4">
    <name type="scientific">Strigamia maritima</name>
    <name type="common">European centipede</name>
    <name type="synonym">Geophilus maritimus</name>
    <dbReference type="NCBI Taxonomy" id="126957"/>
    <lineage>
        <taxon>Eukaryota</taxon>
        <taxon>Metazoa</taxon>
        <taxon>Ecdysozoa</taxon>
        <taxon>Arthropoda</taxon>
        <taxon>Myriapoda</taxon>
        <taxon>Chilopoda</taxon>
        <taxon>Pleurostigmophora</taxon>
        <taxon>Geophilomorpha</taxon>
        <taxon>Linotaeniidae</taxon>
        <taxon>Strigamia</taxon>
    </lineage>
</organism>
<dbReference type="GO" id="GO:0005886">
    <property type="term" value="C:plasma membrane"/>
    <property type="evidence" value="ECO:0007669"/>
    <property type="project" value="TreeGrafter"/>
</dbReference>
<dbReference type="PANTHER" id="PTHR21068:SF43">
    <property type="entry name" value="SPARTIN"/>
    <property type="match status" value="1"/>
</dbReference>
<dbReference type="OMA" id="EACACME"/>
<evidence type="ECO:0000259" key="2">
    <source>
        <dbReference type="SMART" id="SM00745"/>
    </source>
</evidence>
<feature type="domain" description="MIT" evidence="2">
    <location>
        <begin position="20"/>
        <end position="94"/>
    </location>
</feature>
<protein>
    <recommendedName>
        <fullName evidence="2">MIT domain-containing protein</fullName>
    </recommendedName>
</protein>
<keyword evidence="4" id="KW-1185">Reference proteome</keyword>
<proteinExistence type="predicted"/>
<dbReference type="InterPro" id="IPR009686">
    <property type="entry name" value="Senescence/spartin_C"/>
</dbReference>
<accession>T1J0J2</accession>
<dbReference type="AlphaFoldDB" id="T1J0J2"/>
<dbReference type="EMBL" id="JH431735">
    <property type="status" value="NOT_ANNOTATED_CDS"/>
    <property type="molecule type" value="Genomic_DNA"/>
</dbReference>
<feature type="region of interest" description="Disordered" evidence="1">
    <location>
        <begin position="103"/>
        <end position="131"/>
    </location>
</feature>